<accession>A0A502G6D3</accession>
<gene>
    <name evidence="1" type="ORF">EAH76_02470</name>
</gene>
<dbReference type="RefSeq" id="WP_140847593.1">
    <property type="nucleotide sequence ID" value="NZ_RCZC01000001.1"/>
</dbReference>
<organism evidence="1 2">
    <name type="scientific">Sphingomonas glacialis</name>
    <dbReference type="NCBI Taxonomy" id="658225"/>
    <lineage>
        <taxon>Bacteria</taxon>
        <taxon>Pseudomonadati</taxon>
        <taxon>Pseudomonadota</taxon>
        <taxon>Alphaproteobacteria</taxon>
        <taxon>Sphingomonadales</taxon>
        <taxon>Sphingomonadaceae</taxon>
        <taxon>Sphingomonas</taxon>
    </lineage>
</organism>
<proteinExistence type="predicted"/>
<name>A0A502G6D3_9SPHN</name>
<dbReference type="OrthoDB" id="8686772at2"/>
<sequence length="154" mass="17339">MPHRPLSPGELDHATALFGPAIAYDGIKVHARRYLPFQPRSVAMAPNGHIYFPKPSYKPDFSTTVPDLAWILHELTHVWQHQSGMWVRLRGTLAAGRYGYGDLADTNRPFTRFNIEQQAAIVGDYVLTTNGYHAQHGRGARADYERVLPFLRGA</sequence>
<protein>
    <submittedName>
        <fullName evidence="1">Rhs element Vgr protein</fullName>
    </submittedName>
</protein>
<evidence type="ECO:0000313" key="1">
    <source>
        <dbReference type="EMBL" id="TPG56433.1"/>
    </source>
</evidence>
<comment type="caution">
    <text evidence="1">The sequence shown here is derived from an EMBL/GenBank/DDBJ whole genome shotgun (WGS) entry which is preliminary data.</text>
</comment>
<keyword evidence="2" id="KW-1185">Reference proteome</keyword>
<dbReference type="AlphaFoldDB" id="A0A502G6D3"/>
<reference evidence="1 2" key="1">
    <citation type="journal article" date="2019" name="Environ. Microbiol.">
        <title>Species interactions and distinct microbial communities in high Arctic permafrost affected cryosols are associated with the CH4 and CO2 gas fluxes.</title>
        <authorList>
            <person name="Altshuler I."/>
            <person name="Hamel J."/>
            <person name="Turney S."/>
            <person name="Magnuson E."/>
            <person name="Levesque R."/>
            <person name="Greer C."/>
            <person name="Whyte L.G."/>
        </authorList>
    </citation>
    <scope>NUCLEOTIDE SEQUENCE [LARGE SCALE GENOMIC DNA]</scope>
    <source>
        <strain evidence="1 2">E6.1</strain>
    </source>
</reference>
<dbReference type="EMBL" id="RCZC01000001">
    <property type="protein sequence ID" value="TPG56433.1"/>
    <property type="molecule type" value="Genomic_DNA"/>
</dbReference>
<evidence type="ECO:0000313" key="2">
    <source>
        <dbReference type="Proteomes" id="UP000319931"/>
    </source>
</evidence>
<dbReference type="Proteomes" id="UP000319931">
    <property type="component" value="Unassembled WGS sequence"/>
</dbReference>